<dbReference type="EMBL" id="KZ852066">
    <property type="protein sequence ID" value="RDH29652.1"/>
    <property type="molecule type" value="Genomic_DNA"/>
</dbReference>
<feature type="transmembrane region" description="Helical" evidence="1">
    <location>
        <begin position="68"/>
        <end position="87"/>
    </location>
</feature>
<protein>
    <submittedName>
        <fullName evidence="2">Uncharacterized protein</fullName>
    </submittedName>
</protein>
<keyword evidence="3" id="KW-1185">Reference proteome</keyword>
<keyword evidence="1" id="KW-1133">Transmembrane helix</keyword>
<dbReference type="AlphaFoldDB" id="A0A3F3PSB4"/>
<gene>
    <name evidence="2" type="ORF">BDQ94DRAFT_150164</name>
</gene>
<organism evidence="2 3">
    <name type="scientific">Aspergillus welwitschiae</name>
    <dbReference type="NCBI Taxonomy" id="1341132"/>
    <lineage>
        <taxon>Eukaryota</taxon>
        <taxon>Fungi</taxon>
        <taxon>Dikarya</taxon>
        <taxon>Ascomycota</taxon>
        <taxon>Pezizomycotina</taxon>
        <taxon>Eurotiomycetes</taxon>
        <taxon>Eurotiomycetidae</taxon>
        <taxon>Eurotiales</taxon>
        <taxon>Aspergillaceae</taxon>
        <taxon>Aspergillus</taxon>
        <taxon>Aspergillus subgen. Circumdati</taxon>
    </lineage>
</organism>
<evidence type="ECO:0000313" key="2">
    <source>
        <dbReference type="EMBL" id="RDH29652.1"/>
    </source>
</evidence>
<sequence length="92" mass="10475">MYVSSVAGLGFLRSCPFHPSLVGRRKEEGQRSFLFCKGTTETMKSDVIAVRQVLTQKEYANDLHIEGLIVYVCMCMCMCLWLVPFFLSRSTL</sequence>
<proteinExistence type="predicted"/>
<dbReference type="RefSeq" id="XP_026622674.1">
    <property type="nucleotide sequence ID" value="XM_026767523.1"/>
</dbReference>
<keyword evidence="1" id="KW-0472">Membrane</keyword>
<keyword evidence="1" id="KW-0812">Transmembrane</keyword>
<evidence type="ECO:0000313" key="3">
    <source>
        <dbReference type="Proteomes" id="UP000253729"/>
    </source>
</evidence>
<dbReference type="GeneID" id="38135879"/>
<dbReference type="Proteomes" id="UP000253729">
    <property type="component" value="Unassembled WGS sequence"/>
</dbReference>
<reference evidence="2 3" key="1">
    <citation type="submission" date="2018-07" db="EMBL/GenBank/DDBJ databases">
        <title>The genomes of Aspergillus section Nigri reveals drivers in fungal speciation.</title>
        <authorList>
            <consortium name="DOE Joint Genome Institute"/>
            <person name="Vesth T.C."/>
            <person name="Nybo J."/>
            <person name="Theobald S."/>
            <person name="Brandl J."/>
            <person name="Frisvad J.C."/>
            <person name="Nielsen K.F."/>
            <person name="Lyhne E.K."/>
            <person name="Kogle M.E."/>
            <person name="Kuo A."/>
            <person name="Riley R."/>
            <person name="Clum A."/>
            <person name="Nolan M."/>
            <person name="Lipzen A."/>
            <person name="Salamov A."/>
            <person name="Henrissat B."/>
            <person name="Wiebenga A."/>
            <person name="De vries R.P."/>
            <person name="Grigoriev I.V."/>
            <person name="Mortensen U.H."/>
            <person name="Andersen M.R."/>
            <person name="Baker S.E."/>
        </authorList>
    </citation>
    <scope>NUCLEOTIDE SEQUENCE [LARGE SCALE GENOMIC DNA]</scope>
    <source>
        <strain evidence="2 3">CBS 139.54b</strain>
    </source>
</reference>
<name>A0A3F3PSB4_9EURO</name>
<evidence type="ECO:0000256" key="1">
    <source>
        <dbReference type="SAM" id="Phobius"/>
    </source>
</evidence>
<accession>A0A3F3PSB4</accession>